<feature type="domain" description="Aspartate/glutamate/uridylate kinase" evidence="1">
    <location>
        <begin position="1"/>
        <end position="145"/>
    </location>
</feature>
<sequence>MTLVVKFGGSHADTPLLRDWLLAIGRGAGRIVLVPGGGPFADTVRVMQPVIGFHDAAAHEMALLAMAQFGLALCGTEAGREARLVPAASVAEIETALGDALVPVWMPLAMLRGAPDIEETWDVTSDSLAIWLANRLGAEAALIIKRDSAGSVDAAFQAMRARYQGRVLIAGPEDIPVSGLDAAHPPGHERVVV</sequence>
<dbReference type="GO" id="GO:0016301">
    <property type="term" value="F:kinase activity"/>
    <property type="evidence" value="ECO:0007669"/>
    <property type="project" value="UniProtKB-KW"/>
</dbReference>
<dbReference type="InterPro" id="IPR001048">
    <property type="entry name" value="Asp/Glu/Uridylate_kinase"/>
</dbReference>
<protein>
    <submittedName>
        <fullName evidence="2">Amino acid kinase family protein</fullName>
    </submittedName>
</protein>
<evidence type="ECO:0000313" key="2">
    <source>
        <dbReference type="EMBL" id="APH54015.1"/>
    </source>
</evidence>
<dbReference type="RefSeq" id="WP_072572166.1">
    <property type="nucleotide sequence ID" value="NZ_CP018191.1"/>
</dbReference>
<name>A0AAC9KDI1_9PROT</name>
<evidence type="ECO:0000313" key="3">
    <source>
        <dbReference type="Proteomes" id="UP000182373"/>
    </source>
</evidence>
<evidence type="ECO:0000259" key="1">
    <source>
        <dbReference type="Pfam" id="PF00696"/>
    </source>
</evidence>
<reference evidence="3" key="1">
    <citation type="submission" date="2016-11" db="EMBL/GenBank/DDBJ databases">
        <title>Comparative genomic and phenotypic analysis of Granulibacter bethesdensis clinical isolates from patients with chronic granulomatous disease.</title>
        <authorList>
            <person name="Zarember K.A."/>
            <person name="Porcella S.F."/>
            <person name="Chu J."/>
            <person name="Ding L."/>
            <person name="Dahlstrom E."/>
            <person name="Barbian K."/>
            <person name="Martens C."/>
            <person name="Sykora L."/>
            <person name="Kramer S."/>
            <person name="Pettinato A.M."/>
            <person name="Hong H."/>
            <person name="Wald G."/>
            <person name="Berg L.J."/>
            <person name="Rogge L.S."/>
            <person name="Greenberg D.E."/>
            <person name="Falcone E.L."/>
            <person name="Neves J.F."/>
            <person name="Simoes M.J."/>
            <person name="Casal M."/>
            <person name="Rodriguez-Lopez F.C."/>
            <person name="Zelazny A."/>
            <person name="Gallin J.I."/>
            <person name="Holland S.M."/>
        </authorList>
    </citation>
    <scope>NUCLEOTIDE SEQUENCE [LARGE SCALE GENOMIC DNA]</scope>
    <source>
        <strain evidence="3">NIH9.1</strain>
    </source>
</reference>
<dbReference type="EMBL" id="CP018191">
    <property type="protein sequence ID" value="APH54015.1"/>
    <property type="molecule type" value="Genomic_DNA"/>
</dbReference>
<dbReference type="Proteomes" id="UP000182373">
    <property type="component" value="Chromosome"/>
</dbReference>
<keyword evidence="2" id="KW-0418">Kinase</keyword>
<gene>
    <name evidence="2" type="ORF">GbCGDNIH9_0763</name>
</gene>
<accession>A0AAC9KDI1</accession>
<dbReference type="AlphaFoldDB" id="A0AAC9KDI1"/>
<dbReference type="SUPFAM" id="SSF53633">
    <property type="entry name" value="Carbamate kinase-like"/>
    <property type="match status" value="1"/>
</dbReference>
<organism evidence="2 3">
    <name type="scientific">Granulibacter bethesdensis</name>
    <dbReference type="NCBI Taxonomy" id="364410"/>
    <lineage>
        <taxon>Bacteria</taxon>
        <taxon>Pseudomonadati</taxon>
        <taxon>Pseudomonadota</taxon>
        <taxon>Alphaproteobacteria</taxon>
        <taxon>Acetobacterales</taxon>
        <taxon>Acetobacteraceae</taxon>
        <taxon>Granulibacter</taxon>
    </lineage>
</organism>
<dbReference type="Gene3D" id="3.40.1160.10">
    <property type="entry name" value="Acetylglutamate kinase-like"/>
    <property type="match status" value="1"/>
</dbReference>
<dbReference type="InterPro" id="IPR036393">
    <property type="entry name" value="AceGlu_kinase-like_sf"/>
</dbReference>
<keyword evidence="2" id="KW-0808">Transferase</keyword>
<dbReference type="Pfam" id="PF00696">
    <property type="entry name" value="AA_kinase"/>
    <property type="match status" value="1"/>
</dbReference>
<proteinExistence type="predicted"/>